<evidence type="ECO:0000313" key="2">
    <source>
        <dbReference type="Proteomes" id="UP000033935"/>
    </source>
</evidence>
<gene>
    <name evidence="1" type="ORF">UT30_C0045G0006</name>
</gene>
<dbReference type="AlphaFoldDB" id="A0A0G0MFQ3"/>
<dbReference type="Proteomes" id="UP000033935">
    <property type="component" value="Unassembled WGS sequence"/>
</dbReference>
<reference evidence="1 2" key="1">
    <citation type="journal article" date="2015" name="Nature">
        <title>rRNA introns, odd ribosomes, and small enigmatic genomes across a large radiation of phyla.</title>
        <authorList>
            <person name="Brown C.T."/>
            <person name="Hug L.A."/>
            <person name="Thomas B.C."/>
            <person name="Sharon I."/>
            <person name="Castelle C.J."/>
            <person name="Singh A."/>
            <person name="Wilkins M.J."/>
            <person name="Williams K.H."/>
            <person name="Banfield J.F."/>
        </authorList>
    </citation>
    <scope>NUCLEOTIDE SEQUENCE [LARGE SCALE GENOMIC DNA]</scope>
</reference>
<name>A0A0G0MFQ3_9BACT</name>
<protein>
    <submittedName>
        <fullName evidence="1">Uncharacterized protein</fullName>
    </submittedName>
</protein>
<evidence type="ECO:0000313" key="1">
    <source>
        <dbReference type="EMBL" id="KKR02899.1"/>
    </source>
</evidence>
<dbReference type="EMBL" id="LBWG01000045">
    <property type="protein sequence ID" value="KKR02899.1"/>
    <property type="molecule type" value="Genomic_DNA"/>
</dbReference>
<proteinExistence type="predicted"/>
<comment type="caution">
    <text evidence="1">The sequence shown here is derived from an EMBL/GenBank/DDBJ whole genome shotgun (WGS) entry which is preliminary data.</text>
</comment>
<accession>A0A0G0MFQ3</accession>
<organism evidence="1 2">
    <name type="scientific">Candidatus Uhrbacteria bacterium GW2011_GWF2_39_13</name>
    <dbReference type="NCBI Taxonomy" id="1618995"/>
    <lineage>
        <taxon>Bacteria</taxon>
        <taxon>Candidatus Uhriibacteriota</taxon>
    </lineage>
</organism>
<sequence length="69" mass="7824">MIKDWNINGIADEVMKAMREDHAPVEDADDYVQKIAYWTVYSRDTRSAGAVAALVKEKVEEKYEGEDGT</sequence>